<proteinExistence type="predicted"/>
<dbReference type="STRING" id="1297750.SAMN05444405_102214"/>
<organism evidence="2 3">
    <name type="scientific">Bacteroides luti</name>
    <dbReference type="NCBI Taxonomy" id="1297750"/>
    <lineage>
        <taxon>Bacteria</taxon>
        <taxon>Pseudomonadati</taxon>
        <taxon>Bacteroidota</taxon>
        <taxon>Bacteroidia</taxon>
        <taxon>Bacteroidales</taxon>
        <taxon>Bacteroidaceae</taxon>
        <taxon>Bacteroides</taxon>
    </lineage>
</organism>
<keyword evidence="1" id="KW-0472">Membrane</keyword>
<accession>A0A1M4V263</accession>
<dbReference type="EMBL" id="FQTV01000002">
    <property type="protein sequence ID" value="SHE63019.1"/>
    <property type="molecule type" value="Genomic_DNA"/>
</dbReference>
<evidence type="ECO:0000313" key="3">
    <source>
        <dbReference type="Proteomes" id="UP000184509"/>
    </source>
</evidence>
<dbReference type="RefSeq" id="WP_073399016.1">
    <property type="nucleotide sequence ID" value="NZ_FQTV01000002.1"/>
</dbReference>
<protein>
    <submittedName>
        <fullName evidence="2">Virus attachment protein p12 family protein</fullName>
    </submittedName>
</protein>
<dbReference type="Proteomes" id="UP000184509">
    <property type="component" value="Unassembled WGS sequence"/>
</dbReference>
<keyword evidence="3" id="KW-1185">Reference proteome</keyword>
<name>A0A1M4V263_9BACE</name>
<keyword evidence="1" id="KW-0812">Transmembrane</keyword>
<dbReference type="Pfam" id="PF12669">
    <property type="entry name" value="FeoB_associated"/>
    <property type="match status" value="1"/>
</dbReference>
<reference evidence="2 3" key="1">
    <citation type="submission" date="2016-11" db="EMBL/GenBank/DDBJ databases">
        <authorList>
            <person name="Jaros S."/>
            <person name="Januszkiewicz K."/>
            <person name="Wedrychowicz H."/>
        </authorList>
    </citation>
    <scope>NUCLEOTIDE SEQUENCE [LARGE SCALE GENOMIC DNA]</scope>
    <source>
        <strain evidence="2 3">DSM 26991</strain>
    </source>
</reference>
<keyword evidence="1" id="KW-1133">Transmembrane helix</keyword>
<evidence type="ECO:0000256" key="1">
    <source>
        <dbReference type="SAM" id="Phobius"/>
    </source>
</evidence>
<sequence length="61" mass="6563">MVQNIIALTIVFVALGYVVFSIFRKREAGNQSKCGSCSGCSGCELKNMIKNKSGSKMSSCH</sequence>
<gene>
    <name evidence="2" type="ORF">SAMN05444405_102214</name>
</gene>
<evidence type="ECO:0000313" key="2">
    <source>
        <dbReference type="EMBL" id="SHE63019.1"/>
    </source>
</evidence>
<feature type="transmembrane region" description="Helical" evidence="1">
    <location>
        <begin position="6"/>
        <end position="23"/>
    </location>
</feature>
<dbReference type="AlphaFoldDB" id="A0A1M4V263"/>